<reference evidence="2" key="1">
    <citation type="journal article" date="2015" name="Nature">
        <title>Complex archaea that bridge the gap between prokaryotes and eukaryotes.</title>
        <authorList>
            <person name="Spang A."/>
            <person name="Saw J.H."/>
            <person name="Jorgensen S.L."/>
            <person name="Zaremba-Niedzwiedzka K."/>
            <person name="Martijn J."/>
            <person name="Lind A.E."/>
            <person name="van Eijk R."/>
            <person name="Schleper C."/>
            <person name="Guy L."/>
            <person name="Ettema T.J."/>
        </authorList>
    </citation>
    <scope>NUCLEOTIDE SEQUENCE</scope>
</reference>
<gene>
    <name evidence="2" type="ORF">LCGC14_1399650</name>
</gene>
<organism evidence="2">
    <name type="scientific">marine sediment metagenome</name>
    <dbReference type="NCBI Taxonomy" id="412755"/>
    <lineage>
        <taxon>unclassified sequences</taxon>
        <taxon>metagenomes</taxon>
        <taxon>ecological metagenomes</taxon>
    </lineage>
</organism>
<protein>
    <recommendedName>
        <fullName evidence="1">HNH nuclease domain-containing protein</fullName>
    </recommendedName>
</protein>
<evidence type="ECO:0000313" key="2">
    <source>
        <dbReference type="EMBL" id="KKM74505.1"/>
    </source>
</evidence>
<comment type="caution">
    <text evidence="2">The sequence shown here is derived from an EMBL/GenBank/DDBJ whole genome shotgun (WGS) entry which is preliminary data.</text>
</comment>
<feature type="domain" description="HNH nuclease" evidence="1">
    <location>
        <begin position="41"/>
        <end position="84"/>
    </location>
</feature>
<proteinExistence type="predicted"/>
<dbReference type="InterPro" id="IPR003615">
    <property type="entry name" value="HNH_nuc"/>
</dbReference>
<dbReference type="SUPFAM" id="SSF54060">
    <property type="entry name" value="His-Me finger endonucleases"/>
    <property type="match status" value="1"/>
</dbReference>
<evidence type="ECO:0000259" key="1">
    <source>
        <dbReference type="Pfam" id="PF13392"/>
    </source>
</evidence>
<sequence>MSRYDELVEQVQTRRDDECWDWPAHNGQGYALLSYEGKMVKASILAYTLRYGPVPTGKILDHTCMNKGCWNPDHQEPITISENVLRGANPGGNLSKTHCPSGHPYDEENTYWTAQSKRRGGKLYRQCLICKRAQGRVSWHRRKVQSGLPSGE</sequence>
<dbReference type="AlphaFoldDB" id="A0A0F9MD04"/>
<dbReference type="EMBL" id="LAZR01009130">
    <property type="protein sequence ID" value="KKM74505.1"/>
    <property type="molecule type" value="Genomic_DNA"/>
</dbReference>
<accession>A0A0F9MD04</accession>
<dbReference type="Pfam" id="PF13392">
    <property type="entry name" value="HNH_3"/>
    <property type="match status" value="1"/>
</dbReference>
<name>A0A0F9MD04_9ZZZZ</name>
<dbReference type="InterPro" id="IPR044925">
    <property type="entry name" value="His-Me_finger_sf"/>
</dbReference>